<evidence type="ECO:0000259" key="2">
    <source>
        <dbReference type="Pfam" id="PF01548"/>
    </source>
</evidence>
<sequence>MDIYYYIGIDVSKATLDWAVFDGKLIVLQIQSPNSETGIKAALKLIKALPGFCPKTSVSCCEHTGIYNALILQQLFGASFPVWLESSLQIKQAGGLQRGKSDQIDAQRIAEYAFRFRDRLRLWQPPRQLLQDLTSLSALRQRLLLVRSQLQQPINEQAGFSDPKRQKQLVKNCQASLKAINADLENVDQQITQLIQDDDQLKELFALMTSIPGIGMATATEVILATDEFNAITDPKKLACHAGVAPFEYRSGTSIRGKTRVSQHARKRLKSLFHLAAMSAIRAKGELQDYYRRKVAEGKNKMLVLNAIRNKLIHRIYAVIRRGEKYDKFYRYTLA</sequence>
<dbReference type="OrthoDB" id="964423at2"/>
<proteinExistence type="predicted"/>
<dbReference type="Proteomes" id="UP000248790">
    <property type="component" value="Unassembled WGS sequence"/>
</dbReference>
<reference evidence="4 5" key="1">
    <citation type="submission" date="2018-06" db="EMBL/GenBank/DDBJ databases">
        <title>Genomic Encyclopedia of Archaeal and Bacterial Type Strains, Phase II (KMG-II): from individual species to whole genera.</title>
        <authorList>
            <person name="Goeker M."/>
        </authorList>
    </citation>
    <scope>NUCLEOTIDE SEQUENCE [LARGE SCALE GENOMIC DNA]</scope>
    <source>
        <strain evidence="4 5">DSM 21851</strain>
    </source>
</reference>
<dbReference type="GO" id="GO:0004803">
    <property type="term" value="F:transposase activity"/>
    <property type="evidence" value="ECO:0007669"/>
    <property type="project" value="InterPro"/>
</dbReference>
<feature type="domain" description="Transposase IS110-like N-terminal" evidence="2">
    <location>
        <begin position="7"/>
        <end position="153"/>
    </location>
</feature>
<dbReference type="RefSeq" id="WP_111631689.1">
    <property type="nucleotide sequence ID" value="NZ_QLMC01000035.1"/>
</dbReference>
<protein>
    <submittedName>
        <fullName evidence="4">Transposase</fullName>
    </submittedName>
</protein>
<dbReference type="GO" id="GO:0006313">
    <property type="term" value="P:DNA transposition"/>
    <property type="evidence" value="ECO:0007669"/>
    <property type="project" value="InterPro"/>
</dbReference>
<organism evidence="4 5">
    <name type="scientific">Larkinella arboricola</name>
    <dbReference type="NCBI Taxonomy" id="643671"/>
    <lineage>
        <taxon>Bacteria</taxon>
        <taxon>Pseudomonadati</taxon>
        <taxon>Bacteroidota</taxon>
        <taxon>Cytophagia</taxon>
        <taxon>Cytophagales</taxon>
        <taxon>Spirosomataceae</taxon>
        <taxon>Larkinella</taxon>
    </lineage>
</organism>
<evidence type="ECO:0000313" key="4">
    <source>
        <dbReference type="EMBL" id="RAJ89096.1"/>
    </source>
</evidence>
<dbReference type="InterPro" id="IPR047650">
    <property type="entry name" value="Transpos_IS110"/>
</dbReference>
<dbReference type="PANTHER" id="PTHR33055">
    <property type="entry name" value="TRANSPOSASE FOR INSERTION SEQUENCE ELEMENT IS1111A"/>
    <property type="match status" value="1"/>
</dbReference>
<dbReference type="InterPro" id="IPR003346">
    <property type="entry name" value="Transposase_20"/>
</dbReference>
<evidence type="ECO:0000256" key="1">
    <source>
        <dbReference type="SAM" id="Coils"/>
    </source>
</evidence>
<dbReference type="Pfam" id="PF01548">
    <property type="entry name" value="DEDD_Tnp_IS110"/>
    <property type="match status" value="1"/>
</dbReference>
<evidence type="ECO:0000313" key="5">
    <source>
        <dbReference type="Proteomes" id="UP000248790"/>
    </source>
</evidence>
<name>A0A327WM08_LARAB</name>
<feature type="coiled-coil region" evidence="1">
    <location>
        <begin position="170"/>
        <end position="204"/>
    </location>
</feature>
<accession>A0A327WM08</accession>
<dbReference type="EMBL" id="QLMC01000035">
    <property type="protein sequence ID" value="RAJ89096.1"/>
    <property type="molecule type" value="Genomic_DNA"/>
</dbReference>
<evidence type="ECO:0000259" key="3">
    <source>
        <dbReference type="Pfam" id="PF02371"/>
    </source>
</evidence>
<dbReference type="NCBIfam" id="NF033542">
    <property type="entry name" value="transpos_IS110"/>
    <property type="match status" value="1"/>
</dbReference>
<feature type="domain" description="Transposase IS116/IS110/IS902 C-terminal" evidence="3">
    <location>
        <begin position="207"/>
        <end position="292"/>
    </location>
</feature>
<gene>
    <name evidence="4" type="ORF">LX87_05726</name>
</gene>
<comment type="caution">
    <text evidence="4">The sequence shown here is derived from an EMBL/GenBank/DDBJ whole genome shotgun (WGS) entry which is preliminary data.</text>
</comment>
<dbReference type="InterPro" id="IPR002525">
    <property type="entry name" value="Transp_IS110-like_N"/>
</dbReference>
<dbReference type="PANTHER" id="PTHR33055:SF3">
    <property type="entry name" value="PUTATIVE TRANSPOSASE FOR IS117-RELATED"/>
    <property type="match status" value="1"/>
</dbReference>
<keyword evidence="1" id="KW-0175">Coiled coil</keyword>
<dbReference type="Pfam" id="PF02371">
    <property type="entry name" value="Transposase_20"/>
    <property type="match status" value="1"/>
</dbReference>
<dbReference type="AlphaFoldDB" id="A0A327WM08"/>
<dbReference type="GO" id="GO:0003677">
    <property type="term" value="F:DNA binding"/>
    <property type="evidence" value="ECO:0007669"/>
    <property type="project" value="InterPro"/>
</dbReference>
<keyword evidence="5" id="KW-1185">Reference proteome</keyword>